<proteinExistence type="inferred from homology"/>
<keyword evidence="11" id="KW-1185">Reference proteome</keyword>
<dbReference type="Proteomes" id="UP000321057">
    <property type="component" value="Unassembled WGS sequence"/>
</dbReference>
<evidence type="ECO:0000256" key="4">
    <source>
        <dbReference type="ARBA" id="ARBA00016393"/>
    </source>
</evidence>
<keyword evidence="5" id="KW-0285">Flavoprotein</keyword>
<evidence type="ECO:0000313" key="11">
    <source>
        <dbReference type="Proteomes" id="UP000321057"/>
    </source>
</evidence>
<gene>
    <name evidence="10" type="primary">ssuE</name>
    <name evidence="10" type="ORF">SGA02_22030</name>
</gene>
<evidence type="ECO:0000256" key="3">
    <source>
        <dbReference type="ARBA" id="ARBA00011881"/>
    </source>
</evidence>
<dbReference type="InterPro" id="IPR050712">
    <property type="entry name" value="NAD(P)H-dep_reductase"/>
</dbReference>
<evidence type="ECO:0000256" key="8">
    <source>
        <dbReference type="ARBA" id="ARBA00032807"/>
    </source>
</evidence>
<dbReference type="RefSeq" id="WP_042737725.1">
    <property type="nucleotide sequence ID" value="NZ_BKAX01000006.1"/>
</dbReference>
<dbReference type="PANTHER" id="PTHR30543:SF21">
    <property type="entry name" value="NAD(P)H-DEPENDENT FMN REDUCTASE LOT6"/>
    <property type="match status" value="1"/>
</dbReference>
<dbReference type="InterPro" id="IPR029039">
    <property type="entry name" value="Flavoprotein-like_sf"/>
</dbReference>
<comment type="subunit">
    <text evidence="3">Homotetramer.</text>
</comment>
<dbReference type="InterPro" id="IPR005025">
    <property type="entry name" value="FMN_Rdtase-like_dom"/>
</dbReference>
<protein>
    <recommendedName>
        <fullName evidence="4">FMN-dependent NADPH-azoreductase</fullName>
    </recommendedName>
    <alternativeName>
        <fullName evidence="8">NADPH-dependent flavo-azoreductase</fullName>
    </alternativeName>
    <alternativeName>
        <fullName evidence="7">NADPH-flavin azoreductase</fullName>
    </alternativeName>
</protein>
<keyword evidence="6" id="KW-0288">FMN</keyword>
<comment type="cofactor">
    <cofactor evidence="1">
        <name>FMN</name>
        <dbReference type="ChEBI" id="CHEBI:58210"/>
    </cofactor>
</comment>
<dbReference type="EMBL" id="BKAX01000006">
    <property type="protein sequence ID" value="GEQ06375.1"/>
    <property type="molecule type" value="Genomic_DNA"/>
</dbReference>
<evidence type="ECO:0000256" key="6">
    <source>
        <dbReference type="ARBA" id="ARBA00022643"/>
    </source>
</evidence>
<evidence type="ECO:0000256" key="2">
    <source>
        <dbReference type="ARBA" id="ARBA00009428"/>
    </source>
</evidence>
<evidence type="ECO:0000256" key="5">
    <source>
        <dbReference type="ARBA" id="ARBA00022630"/>
    </source>
</evidence>
<dbReference type="SUPFAM" id="SSF52218">
    <property type="entry name" value="Flavoproteins"/>
    <property type="match status" value="1"/>
</dbReference>
<comment type="similarity">
    <text evidence="2">Belongs to the azoreductase type 2 family.</text>
</comment>
<feature type="domain" description="NADPH-dependent FMN reductase-like" evidence="9">
    <location>
        <begin position="3"/>
        <end position="152"/>
    </location>
</feature>
<evidence type="ECO:0000256" key="7">
    <source>
        <dbReference type="ARBA" id="ARBA00031831"/>
    </source>
</evidence>
<comment type="caution">
    <text evidence="10">The sequence shown here is derived from an EMBL/GenBank/DDBJ whole genome shotgun (WGS) entry which is preliminary data.</text>
</comment>
<reference evidence="10 11" key="1">
    <citation type="submission" date="2019-07" db="EMBL/GenBank/DDBJ databases">
        <title>Whole genome shotgun sequence of Staphylococcus gallinarum NBRC 109767.</title>
        <authorList>
            <person name="Hosoyama A."/>
            <person name="Uohara A."/>
            <person name="Ohji S."/>
            <person name="Ichikawa N."/>
        </authorList>
    </citation>
    <scope>NUCLEOTIDE SEQUENCE [LARGE SCALE GENOMIC DNA]</scope>
    <source>
        <strain evidence="10 11">NBRC 109767</strain>
    </source>
</reference>
<dbReference type="Pfam" id="PF03358">
    <property type="entry name" value="FMN_red"/>
    <property type="match status" value="1"/>
</dbReference>
<dbReference type="PANTHER" id="PTHR30543">
    <property type="entry name" value="CHROMATE REDUCTASE"/>
    <property type="match status" value="1"/>
</dbReference>
<evidence type="ECO:0000259" key="9">
    <source>
        <dbReference type="Pfam" id="PF03358"/>
    </source>
</evidence>
<dbReference type="Gene3D" id="3.40.50.360">
    <property type="match status" value="1"/>
</dbReference>
<organism evidence="10 11">
    <name type="scientific">Staphylococcus gallinarum</name>
    <dbReference type="NCBI Taxonomy" id="1293"/>
    <lineage>
        <taxon>Bacteria</taxon>
        <taxon>Bacillati</taxon>
        <taxon>Bacillota</taxon>
        <taxon>Bacilli</taxon>
        <taxon>Bacillales</taxon>
        <taxon>Staphylococcaceae</taxon>
        <taxon>Staphylococcus</taxon>
    </lineage>
</organism>
<accession>A0ABQ0Y4Q5</accession>
<sequence length="185" mass="20615">MKKIGFICGSLRTGSYNKVLLNEMIRLAPKDWDTSVISFKDLPLYNYDEEGESEADSVTLFRESIHNVDGIIIVSPEYNSGIPGPLKNAIDWASRTKHKDDKSPLINKPFAVAGGSPGNIGTALGQMQIRQSLLAMNAQVMAGPKLIVGRVHEKINEDTHNLDDERTQKHINSFLSSFNNWVEKF</sequence>
<evidence type="ECO:0000313" key="10">
    <source>
        <dbReference type="EMBL" id="GEQ06375.1"/>
    </source>
</evidence>
<evidence type="ECO:0000256" key="1">
    <source>
        <dbReference type="ARBA" id="ARBA00001917"/>
    </source>
</evidence>
<dbReference type="GeneID" id="93846460"/>
<name>A0ABQ0Y4Q5_STAGA</name>